<evidence type="ECO:0000256" key="8">
    <source>
        <dbReference type="ARBA" id="ARBA00023136"/>
    </source>
</evidence>
<dbReference type="EMBL" id="CAJNJA010033579">
    <property type="protein sequence ID" value="CAE7681363.1"/>
    <property type="molecule type" value="Genomic_DNA"/>
</dbReference>
<dbReference type="GO" id="GO:0008757">
    <property type="term" value="F:S-adenosylmethionine-dependent methyltransferase activity"/>
    <property type="evidence" value="ECO:0007669"/>
    <property type="project" value="InterPro"/>
</dbReference>
<organism evidence="13 14">
    <name type="scientific">Symbiodinium necroappetens</name>
    <dbReference type="NCBI Taxonomy" id="1628268"/>
    <lineage>
        <taxon>Eukaryota</taxon>
        <taxon>Sar</taxon>
        <taxon>Alveolata</taxon>
        <taxon>Dinophyceae</taxon>
        <taxon>Suessiales</taxon>
        <taxon>Symbiodiniaceae</taxon>
        <taxon>Symbiodinium</taxon>
    </lineage>
</organism>
<name>A0A812WCK3_9DINO</name>
<protein>
    <submittedName>
        <fullName evidence="13">VTE4 protein</fullName>
    </submittedName>
</protein>
<dbReference type="Gene3D" id="1.10.357.140">
    <property type="entry name" value="UbiA prenyltransferase"/>
    <property type="match status" value="1"/>
</dbReference>
<evidence type="ECO:0000256" key="6">
    <source>
        <dbReference type="ARBA" id="ARBA00022692"/>
    </source>
</evidence>
<keyword evidence="6 10" id="KW-0812">Transmembrane</keyword>
<evidence type="ECO:0000256" key="7">
    <source>
        <dbReference type="ARBA" id="ARBA00022989"/>
    </source>
</evidence>
<dbReference type="InterPro" id="IPR000537">
    <property type="entry name" value="UbiA_prenyltransferase"/>
</dbReference>
<dbReference type="SUPFAM" id="SSF53335">
    <property type="entry name" value="S-adenosyl-L-methionine-dependent methyltransferases"/>
    <property type="match status" value="1"/>
</dbReference>
<comment type="similarity">
    <text evidence="2">Belongs to the UbiA prenyltransferase family.</text>
</comment>
<evidence type="ECO:0000256" key="11">
    <source>
        <dbReference type="SAM" id="SignalP"/>
    </source>
</evidence>
<dbReference type="Gene3D" id="3.40.50.150">
    <property type="entry name" value="Vaccinia Virus protein VP39"/>
    <property type="match status" value="1"/>
</dbReference>
<evidence type="ECO:0000256" key="4">
    <source>
        <dbReference type="ARBA" id="ARBA00022679"/>
    </source>
</evidence>
<keyword evidence="11" id="KW-0732">Signal</keyword>
<reference evidence="13" key="1">
    <citation type="submission" date="2021-02" db="EMBL/GenBank/DDBJ databases">
        <authorList>
            <person name="Dougan E. K."/>
            <person name="Rhodes N."/>
            <person name="Thang M."/>
            <person name="Chan C."/>
        </authorList>
    </citation>
    <scope>NUCLEOTIDE SEQUENCE</scope>
</reference>
<sequence>MLLLLCLLSLSTGKRGKGSHGPWFNGWCTRITDLKAQRTMTLILGSFQNTEPQWSEVYTAVLVAEADGEQHVEQVFSDPAQALMQNADVPSLELTHRYHGSNSWTLPLGRFQTNGSSSSFDFSFPSGFRLSAQLSGRILWNADKPLEGPEGWVQRLPSAMLPTHYFVETLASPTDYELNGLQGQGFAHQEMNYGKRFPSAFVWSQGIADGGTTQLVLTGGKFTISGLTTNQYILAFRSKHRQWTFRTIDGHGFRDEVDGCNGTFSLIARSRGRRLELMISAPLSSFSENIFVPTAKGFSRTPGSTETHTATAVVRLWEARQKRVAEYATFKQAALEFGGHYNCADPSTRAAPAPSQGSQEVAFVGFQEPKSRFRGGRSRSHSLGRGNLAVVARRSAAPAALWAGALAAALLLRAKFRQKQRTLQEGIADFYDASTGVWVEIWGDHLHHGYYEDNSWRSLKQHREAQVRMIEEVLSWADVSSDRAPQAILDVGCGVGGSSRYLQKKYGAKVTGITLSPKQQAQATALSKSQPDCTFQVADALKMPFADNSFDLVWSLESGEHMPEKAKFMSEMHRVCKPGGRIILVTWVHRNLEANEALTSKEVRLLKRISQAYHLPDWCSMDDYCHIATEKLGMSGIRSDDWSKFIAPFWSAVIQTALQPRGWWALARGGLETFRGALVMPLMNRGYRTGTVRFGLMTGCKVQGGDIAAASTAAASAPSALSVWKAKPKRLALCGALGQVVSSSTTKSSRLAALLAKVKTVWDFTRPHTLIGTVISITTVHLFAVAPLPSISWPAFAIQTLRALVPAMLVNVYITGLNQIYDVEIDRQNKPYLPIPSGRLSNGSAWLIVLGSLFGAEAVTCTYETAGVMALQFPLIASAILGTAYSVPPFRLKRFPFLAALSIIVVRGVVVNMGFYYYIGHALGVAGQVSTFRSAMAAAFFAAFGLVIALMK</sequence>
<evidence type="ECO:0000259" key="12">
    <source>
        <dbReference type="Pfam" id="PF08241"/>
    </source>
</evidence>
<keyword evidence="5 9" id="KW-0949">S-adenosyl-L-methionine</keyword>
<feature type="region of interest" description="SAM motif I" evidence="9">
    <location>
        <begin position="488"/>
        <end position="497"/>
    </location>
</feature>
<feature type="transmembrane region" description="Helical" evidence="10">
    <location>
        <begin position="866"/>
        <end position="885"/>
    </location>
</feature>
<keyword evidence="4 9" id="KW-0808">Transferase</keyword>
<feature type="non-terminal residue" evidence="13">
    <location>
        <position position="952"/>
    </location>
</feature>
<dbReference type="Pfam" id="PF01040">
    <property type="entry name" value="UbiA"/>
    <property type="match status" value="1"/>
</dbReference>
<accession>A0A812WCK3</accession>
<feature type="region of interest" description="SAM motif III" evidence="9">
    <location>
        <begin position="575"/>
        <end position="584"/>
    </location>
</feature>
<dbReference type="Pfam" id="PF08241">
    <property type="entry name" value="Methyltransf_11"/>
    <property type="match status" value="1"/>
</dbReference>
<feature type="chain" id="PRO_5032820592" evidence="11">
    <location>
        <begin position="17"/>
        <end position="952"/>
    </location>
</feature>
<evidence type="ECO:0000256" key="3">
    <source>
        <dbReference type="ARBA" id="ARBA00022603"/>
    </source>
</evidence>
<comment type="caution">
    <text evidence="13">The sequence shown here is derived from an EMBL/GenBank/DDBJ whole genome shotgun (WGS) entry which is preliminary data.</text>
</comment>
<feature type="domain" description="Methyltransferase type 11" evidence="12">
    <location>
        <begin position="489"/>
        <end position="584"/>
    </location>
</feature>
<feature type="transmembrane region" description="Helical" evidence="10">
    <location>
        <begin position="897"/>
        <end position="919"/>
    </location>
</feature>
<keyword evidence="3 9" id="KW-0489">Methyltransferase</keyword>
<comment type="similarity">
    <text evidence="9">Belongs to the class I-like SAM-binding methyltransferase superfamily. gTMT family.</text>
</comment>
<feature type="signal peptide" evidence="11">
    <location>
        <begin position="1"/>
        <end position="16"/>
    </location>
</feature>
<evidence type="ECO:0000313" key="13">
    <source>
        <dbReference type="EMBL" id="CAE7681363.1"/>
    </source>
</evidence>
<dbReference type="OrthoDB" id="438847at2759"/>
<dbReference type="CDD" id="cd02440">
    <property type="entry name" value="AdoMet_MTases"/>
    <property type="match status" value="1"/>
</dbReference>
<dbReference type="GO" id="GO:0016765">
    <property type="term" value="F:transferase activity, transferring alkyl or aryl (other than methyl) groups"/>
    <property type="evidence" value="ECO:0007669"/>
    <property type="project" value="InterPro"/>
</dbReference>
<dbReference type="InterPro" id="IPR044878">
    <property type="entry name" value="UbiA_sf"/>
</dbReference>
<evidence type="ECO:0000256" key="9">
    <source>
        <dbReference type="PROSITE-ProRule" id="PRU00914"/>
    </source>
</evidence>
<evidence type="ECO:0000256" key="10">
    <source>
        <dbReference type="SAM" id="Phobius"/>
    </source>
</evidence>
<evidence type="ECO:0000256" key="1">
    <source>
        <dbReference type="ARBA" id="ARBA00004141"/>
    </source>
</evidence>
<keyword evidence="14" id="KW-1185">Reference proteome</keyword>
<dbReference type="PANTHER" id="PTHR43009:SF7">
    <property type="entry name" value="HOMOGENTISATE GERANYLGERANYLTRANSFERASE, CHLOROPLASTIC"/>
    <property type="match status" value="1"/>
</dbReference>
<dbReference type="PROSITE" id="PS51581">
    <property type="entry name" value="SAM_GTMT"/>
    <property type="match status" value="1"/>
</dbReference>
<keyword evidence="8 10" id="KW-0472">Membrane</keyword>
<dbReference type="GO" id="GO:0032259">
    <property type="term" value="P:methylation"/>
    <property type="evidence" value="ECO:0007669"/>
    <property type="project" value="UniProtKB-UniRule"/>
</dbReference>
<comment type="subcellular location">
    <subcellularLocation>
        <location evidence="1">Membrane</location>
        <topology evidence="1">Multi-pass membrane protein</topology>
    </subcellularLocation>
</comment>
<feature type="region of interest" description="SAM motif II" evidence="9">
    <location>
        <begin position="548"/>
        <end position="556"/>
    </location>
</feature>
<evidence type="ECO:0000313" key="14">
    <source>
        <dbReference type="Proteomes" id="UP000601435"/>
    </source>
</evidence>
<proteinExistence type="inferred from homology"/>
<gene>
    <name evidence="13" type="primary">VTE4</name>
    <name evidence="13" type="ORF">SNEC2469_LOCUS19593</name>
</gene>
<feature type="transmembrane region" description="Helical" evidence="10">
    <location>
        <begin position="931"/>
        <end position="951"/>
    </location>
</feature>
<dbReference type="InterPro" id="IPR029063">
    <property type="entry name" value="SAM-dependent_MTases_sf"/>
</dbReference>
<dbReference type="Proteomes" id="UP000601435">
    <property type="component" value="Unassembled WGS sequence"/>
</dbReference>
<dbReference type="AlphaFoldDB" id="A0A812WCK3"/>
<dbReference type="InterPro" id="IPR013216">
    <property type="entry name" value="Methyltransf_11"/>
</dbReference>
<dbReference type="PANTHER" id="PTHR43009">
    <property type="entry name" value="HOMOGENTISATE SOLANESYLTRANSFERASE, CHLOROPLASTIC"/>
    <property type="match status" value="1"/>
</dbReference>
<dbReference type="GO" id="GO:0016020">
    <property type="term" value="C:membrane"/>
    <property type="evidence" value="ECO:0007669"/>
    <property type="project" value="UniProtKB-SubCell"/>
</dbReference>
<keyword evidence="7 10" id="KW-1133">Transmembrane helix</keyword>
<evidence type="ECO:0000256" key="2">
    <source>
        <dbReference type="ARBA" id="ARBA00005985"/>
    </source>
</evidence>
<dbReference type="InterPro" id="IPR025774">
    <property type="entry name" value="PiNMT-like"/>
</dbReference>
<evidence type="ECO:0000256" key="5">
    <source>
        <dbReference type="ARBA" id="ARBA00022691"/>
    </source>
</evidence>